<feature type="transmembrane region" description="Helical" evidence="7">
    <location>
        <begin position="72"/>
        <end position="92"/>
    </location>
</feature>
<evidence type="ECO:0000256" key="4">
    <source>
        <dbReference type="ARBA" id="ARBA00023004"/>
    </source>
</evidence>
<feature type="compositionally biased region" description="Low complexity" evidence="6">
    <location>
        <begin position="862"/>
        <end position="885"/>
    </location>
</feature>
<dbReference type="PROSITE" id="PS51379">
    <property type="entry name" value="4FE4S_FER_2"/>
    <property type="match status" value="2"/>
</dbReference>
<name>D6ZFH7_SEGRD</name>
<feature type="region of interest" description="Disordered" evidence="6">
    <location>
        <begin position="721"/>
        <end position="1006"/>
    </location>
</feature>
<dbReference type="EMBL" id="CP001958">
    <property type="protein sequence ID" value="ADG97701.1"/>
    <property type="molecule type" value="Genomic_DNA"/>
</dbReference>
<dbReference type="GO" id="GO:0051539">
    <property type="term" value="F:4 iron, 4 sulfur cluster binding"/>
    <property type="evidence" value="ECO:0007669"/>
    <property type="project" value="UniProtKB-KW"/>
</dbReference>
<dbReference type="RefSeq" id="WP_013138157.1">
    <property type="nucleotide sequence ID" value="NC_014168.1"/>
</dbReference>
<dbReference type="Pfam" id="PF02754">
    <property type="entry name" value="CCG"/>
    <property type="match status" value="2"/>
</dbReference>
<feature type="domain" description="4Fe-4S ferredoxin-type" evidence="8">
    <location>
        <begin position="366"/>
        <end position="398"/>
    </location>
</feature>
<dbReference type="PROSITE" id="PS00198">
    <property type="entry name" value="4FE4S_FER_1"/>
    <property type="match status" value="1"/>
</dbReference>
<evidence type="ECO:0000256" key="6">
    <source>
        <dbReference type="SAM" id="MobiDB-lite"/>
    </source>
</evidence>
<keyword evidence="7" id="KW-0812">Transmembrane</keyword>
<feature type="compositionally biased region" description="Low complexity" evidence="6">
    <location>
        <begin position="941"/>
        <end position="958"/>
    </location>
</feature>
<dbReference type="SUPFAM" id="SSF46548">
    <property type="entry name" value="alpha-helical ferredoxin"/>
    <property type="match status" value="1"/>
</dbReference>
<keyword evidence="7" id="KW-0472">Membrane</keyword>
<dbReference type="InterPro" id="IPR051460">
    <property type="entry name" value="HdrC_iron-sulfur_subunit"/>
</dbReference>
<evidence type="ECO:0000256" key="5">
    <source>
        <dbReference type="ARBA" id="ARBA00023014"/>
    </source>
</evidence>
<dbReference type="eggNOG" id="COG3266">
    <property type="taxonomic scope" value="Bacteria"/>
</dbReference>
<dbReference type="GO" id="GO:0046872">
    <property type="term" value="F:metal ion binding"/>
    <property type="evidence" value="ECO:0007669"/>
    <property type="project" value="UniProtKB-KW"/>
</dbReference>
<dbReference type="KEGG" id="srt:Srot_1231"/>
<feature type="compositionally biased region" description="Low complexity" evidence="6">
    <location>
        <begin position="754"/>
        <end position="794"/>
    </location>
</feature>
<dbReference type="PANTHER" id="PTHR43255">
    <property type="entry name" value="IRON-SULFUR-BINDING OXIDOREDUCTASE FADF-RELATED-RELATED"/>
    <property type="match status" value="1"/>
</dbReference>
<feature type="transmembrane region" description="Helical" evidence="7">
    <location>
        <begin position="6"/>
        <end position="28"/>
    </location>
</feature>
<dbReference type="InterPro" id="IPR017900">
    <property type="entry name" value="4Fe4S_Fe_S_CS"/>
</dbReference>
<evidence type="ECO:0000256" key="3">
    <source>
        <dbReference type="ARBA" id="ARBA00023002"/>
    </source>
</evidence>
<keyword evidence="7" id="KW-1133">Transmembrane helix</keyword>
<dbReference type="PANTHER" id="PTHR43255:SF1">
    <property type="entry name" value="IRON-SULFUR-BINDING OXIDOREDUCTASE FADF-RELATED"/>
    <property type="match status" value="1"/>
</dbReference>
<keyword evidence="3" id="KW-0560">Oxidoreductase</keyword>
<keyword evidence="5" id="KW-0411">Iron-sulfur</keyword>
<dbReference type="GO" id="GO:0005886">
    <property type="term" value="C:plasma membrane"/>
    <property type="evidence" value="ECO:0007669"/>
    <property type="project" value="TreeGrafter"/>
</dbReference>
<feature type="transmembrane region" description="Helical" evidence="7">
    <location>
        <begin position="112"/>
        <end position="132"/>
    </location>
</feature>
<dbReference type="Pfam" id="PF13187">
    <property type="entry name" value="Fer4_9"/>
    <property type="match status" value="1"/>
</dbReference>
<feature type="transmembrane region" description="Helical" evidence="7">
    <location>
        <begin position="205"/>
        <end position="224"/>
    </location>
</feature>
<dbReference type="eggNOG" id="COG0247">
    <property type="taxonomic scope" value="Bacteria"/>
</dbReference>
<evidence type="ECO:0000256" key="7">
    <source>
        <dbReference type="SAM" id="Phobius"/>
    </source>
</evidence>
<organism evidence="9 10">
    <name type="scientific">Segniliparus rotundus (strain ATCC BAA-972 / CDC 1076 / CIP 108378 / DSM 44985 / JCM 13578)</name>
    <dbReference type="NCBI Taxonomy" id="640132"/>
    <lineage>
        <taxon>Bacteria</taxon>
        <taxon>Bacillati</taxon>
        <taxon>Actinomycetota</taxon>
        <taxon>Actinomycetes</taxon>
        <taxon>Mycobacteriales</taxon>
        <taxon>Segniliparaceae</taxon>
        <taxon>Segniliparus</taxon>
    </lineage>
</organism>
<evidence type="ECO:0000313" key="10">
    <source>
        <dbReference type="Proteomes" id="UP000002247"/>
    </source>
</evidence>
<feature type="domain" description="4Fe-4S ferredoxin-type" evidence="8">
    <location>
        <begin position="290"/>
        <end position="320"/>
    </location>
</feature>
<accession>D6ZFH7</accession>
<sequence>MNTTTIVIGIIGLLFSVAGWGTFGYGVWRIIRVIRLGQPDHTRNGPFVPRLKQLFVEFAAHTRMVQFRSVGWAHWLVMVGFLIGFTMVLEAYGQIFDPEFHWPFIGDTRLYIMLDEILGVGTVVGIVPLIVIRQLNHPRRAERLSRFAGSNFFAAYFVEAMVLLEGIGMISVKSGKIASGIEDPPLWTSPVTTLIAQTLPDNPQLVSVFALIKLLGAMIWLIVVGKNITFGVAWHRFSAFFNIYFKREVGDKVALGAAKPMTSGGKVLNLEEADPDEDAFGAGKIEDFSWKNLLDFTTCTECGRCQSQCPAWNTGKPLSPKLLITSLRDHAYAKAPYLLNGDKAPAAAVAEAERPLVGPVGEGDLLGGVIDPEVLWSCTTCGACVEQCPVDIEHVDHIIDLRRHQVLIETEFPHELSNLFKNLENKGNPWGQNASARTGWISEVDFPVPVFGQDADSFEGYEYLFWVGCAGAYEDRAKKTTKAVAELLYSAEVEYLVLGSEETCTGDSARRSGNEMLFQALAQQNIATIDAVFEGVEPSKRKIVVTCAHCFNALKNEYPELGGAYEVVHHTQLLNKLVREKKLITVAPVEGNNSLTYHDPCYLGRHNRVYEAPRELIEASGAKLAEMPRHAQRSMCCGAGGARMWMEEKLGKRINIDRVDEALATNAQTIASGCPFCRVMLTDGVTAKQQDGLGENVQVVDVAQLLLESVRRGGPLVIREKQAAAETSAAPAQKPAPAEKPAPADKPEQHEAPAADSPKPDAAQAAKPAVGLGIAGPAKRPGAKKPAANTPPANEKSEESPAEATQPSATAAKPAVGLGIAGPAKRPGARKAASTDPGGTVDAEPADASRKDTVQKDETEDAAPTPSTSAAEAPKPATTAAAKPTVGLGIAGPAKRPGAKKQATPEDTATEPEPHAQDKTAQNEEPTSTEPAAEEARQPEAPEQEQPGTEPQAQAEPEPTSEPEAEPEPQPASGGNGEKPASGGNGTAKPAVGLGIAPGVKRPGKR</sequence>
<dbReference type="InterPro" id="IPR009051">
    <property type="entry name" value="Helical_ferredxn"/>
</dbReference>
<feature type="compositionally biased region" description="Low complexity" evidence="6">
    <location>
        <begin position="724"/>
        <end position="741"/>
    </location>
</feature>
<dbReference type="OrthoDB" id="9794954at2"/>
<dbReference type="Gene3D" id="1.10.1060.10">
    <property type="entry name" value="Alpha-helical ferredoxin"/>
    <property type="match status" value="1"/>
</dbReference>
<dbReference type="STRING" id="640132.Srot_1231"/>
<keyword evidence="2" id="KW-0479">Metal-binding</keyword>
<reference evidence="9 10" key="1">
    <citation type="journal article" date="2010" name="Stand. Genomic Sci.">
        <title>Complete genome sequence of Segniliparus rotundus type strain (CDC 1076).</title>
        <authorList>
            <person name="Sikorski J."/>
            <person name="Lapidus A."/>
            <person name="Copeland A."/>
            <person name="Misra M."/>
            <person name="Glavina Del Rio T."/>
            <person name="Nolan M."/>
            <person name="Lucas S."/>
            <person name="Chen F."/>
            <person name="Tice H."/>
            <person name="Cheng J.F."/>
            <person name="Jando M."/>
            <person name="Schneider S."/>
            <person name="Bruce D."/>
            <person name="Goodwin L."/>
            <person name="Pitluck S."/>
            <person name="Liolios K."/>
            <person name="Mikhailova N."/>
            <person name="Pati A."/>
            <person name="Ivanova N."/>
            <person name="Mavromatis K."/>
            <person name="Chen A."/>
            <person name="Palaniappan K."/>
            <person name="Chertkov O."/>
            <person name="Land M."/>
            <person name="Hauser L."/>
            <person name="Chang Y.J."/>
            <person name="Jeffries C.D."/>
            <person name="Brettin T."/>
            <person name="Detter J.C."/>
            <person name="Han C."/>
            <person name="Rohde M."/>
            <person name="Goker M."/>
            <person name="Bristow J."/>
            <person name="Eisen J.A."/>
            <person name="Markowitz V."/>
            <person name="Hugenholtz P."/>
            <person name="Kyrpides N.C."/>
            <person name="Klenk H.P."/>
        </authorList>
    </citation>
    <scope>NUCLEOTIDE SEQUENCE [LARGE SCALE GENOMIC DNA]</scope>
    <source>
        <strain evidence="10">ATCC BAA-972 / CDC 1076 / CIP 108378 / DSM 44985 / JCM 13578</strain>
    </source>
</reference>
<feature type="compositionally biased region" description="Basic and acidic residues" evidence="6">
    <location>
        <begin position="742"/>
        <end position="753"/>
    </location>
</feature>
<protein>
    <recommendedName>
        <fullName evidence="8">4Fe-4S ferredoxin-type domain-containing protein</fullName>
    </recommendedName>
</protein>
<evidence type="ECO:0000256" key="1">
    <source>
        <dbReference type="ARBA" id="ARBA00022485"/>
    </source>
</evidence>
<dbReference type="InterPro" id="IPR004017">
    <property type="entry name" value="Cys_rich_dom"/>
</dbReference>
<evidence type="ECO:0000256" key="2">
    <source>
        <dbReference type="ARBA" id="ARBA00022723"/>
    </source>
</evidence>
<feature type="compositionally biased region" description="Basic and acidic residues" evidence="6">
    <location>
        <begin position="912"/>
        <end position="922"/>
    </location>
</feature>
<evidence type="ECO:0000313" key="9">
    <source>
        <dbReference type="EMBL" id="ADG97701.1"/>
    </source>
</evidence>
<keyword evidence="1" id="KW-0004">4Fe-4S</keyword>
<dbReference type="Proteomes" id="UP000002247">
    <property type="component" value="Chromosome"/>
</dbReference>
<dbReference type="GO" id="GO:0016491">
    <property type="term" value="F:oxidoreductase activity"/>
    <property type="evidence" value="ECO:0007669"/>
    <property type="project" value="UniProtKB-KW"/>
</dbReference>
<keyword evidence="4" id="KW-0408">Iron</keyword>
<evidence type="ECO:0000259" key="8">
    <source>
        <dbReference type="PROSITE" id="PS51379"/>
    </source>
</evidence>
<dbReference type="HOGENOM" id="CLU_005304_0_1_11"/>
<dbReference type="AlphaFoldDB" id="D6ZFH7"/>
<proteinExistence type="predicted"/>
<keyword evidence="10" id="KW-1185">Reference proteome</keyword>
<dbReference type="InterPro" id="IPR017896">
    <property type="entry name" value="4Fe4S_Fe-S-bd"/>
</dbReference>
<feature type="compositionally biased region" description="Basic and acidic residues" evidence="6">
    <location>
        <begin position="847"/>
        <end position="857"/>
    </location>
</feature>
<gene>
    <name evidence="9" type="ordered locus">Srot_1231</name>
</gene>